<name>A0A8S3HFT1_9BILA</name>
<dbReference type="EMBL" id="CAJOBJ010025220">
    <property type="protein sequence ID" value="CAF4240147.1"/>
    <property type="molecule type" value="Genomic_DNA"/>
</dbReference>
<dbReference type="Pfam" id="PF25828">
    <property type="entry name" value="CC_Cfap43"/>
    <property type="match status" value="1"/>
</dbReference>
<proteinExistence type="predicted"/>
<protein>
    <submittedName>
        <fullName evidence="2">Uncharacterized protein</fullName>
    </submittedName>
</protein>
<dbReference type="AlphaFoldDB" id="A0A8S3HFT1"/>
<feature type="non-terminal residue" evidence="2">
    <location>
        <position position="81"/>
    </location>
</feature>
<sequence>QKHIKENEIHKLQHNNLSIANVTLAVDEALQNANVNLYERKNIIDQRIVEQSKVEQQDRIQQVVRRRRLVDLAKAQAQEVA</sequence>
<comment type="caution">
    <text evidence="2">The sequence shown here is derived from an EMBL/GenBank/DDBJ whole genome shotgun (WGS) entry which is preliminary data.</text>
</comment>
<accession>A0A8S3HFT1</accession>
<evidence type="ECO:0000313" key="1">
    <source>
        <dbReference type="EMBL" id="CAF4240147.1"/>
    </source>
</evidence>
<organism evidence="2 3">
    <name type="scientific">Rotaria magnacalcarata</name>
    <dbReference type="NCBI Taxonomy" id="392030"/>
    <lineage>
        <taxon>Eukaryota</taxon>
        <taxon>Metazoa</taxon>
        <taxon>Spiralia</taxon>
        <taxon>Gnathifera</taxon>
        <taxon>Rotifera</taxon>
        <taxon>Eurotatoria</taxon>
        <taxon>Bdelloidea</taxon>
        <taxon>Philodinida</taxon>
        <taxon>Philodinidae</taxon>
        <taxon>Rotaria</taxon>
    </lineage>
</organism>
<dbReference type="Proteomes" id="UP000681720">
    <property type="component" value="Unassembled WGS sequence"/>
</dbReference>
<feature type="non-terminal residue" evidence="2">
    <location>
        <position position="1"/>
    </location>
</feature>
<evidence type="ECO:0000313" key="2">
    <source>
        <dbReference type="EMBL" id="CAF5179015.1"/>
    </source>
</evidence>
<evidence type="ECO:0000313" key="3">
    <source>
        <dbReference type="Proteomes" id="UP000681967"/>
    </source>
</evidence>
<dbReference type="Proteomes" id="UP000681967">
    <property type="component" value="Unassembled WGS sequence"/>
</dbReference>
<gene>
    <name evidence="2" type="ORF">BYL167_LOCUS78660</name>
    <name evidence="1" type="ORF">GIL414_LOCUS23223</name>
</gene>
<reference evidence="2" key="1">
    <citation type="submission" date="2021-02" db="EMBL/GenBank/DDBJ databases">
        <authorList>
            <person name="Nowell W R."/>
        </authorList>
    </citation>
    <scope>NUCLEOTIDE SEQUENCE</scope>
</reference>
<dbReference type="EMBL" id="CAJOBH010289203">
    <property type="protein sequence ID" value="CAF5179015.1"/>
    <property type="molecule type" value="Genomic_DNA"/>
</dbReference>